<organism evidence="2 3">
    <name type="scientific">Acinetobacter sichuanensis</name>
    <dbReference type="NCBI Taxonomy" id="2136183"/>
    <lineage>
        <taxon>Bacteria</taxon>
        <taxon>Pseudomonadati</taxon>
        <taxon>Pseudomonadota</taxon>
        <taxon>Gammaproteobacteria</taxon>
        <taxon>Moraxellales</taxon>
        <taxon>Moraxellaceae</taxon>
        <taxon>Acinetobacter</taxon>
    </lineage>
</organism>
<evidence type="ECO:0000313" key="1">
    <source>
        <dbReference type="EMBL" id="MFC2994201.1"/>
    </source>
</evidence>
<reference evidence="1" key="1">
    <citation type="journal article" date="2014" name="Int. J. Syst. Evol. Microbiol.">
        <title>Complete genome of a new Firmicutes species belonging to the dominant human colonic microbiota ('Ruminococcus bicirculans') reveals two chromosomes and a selective capacity to utilize plant glucans.</title>
        <authorList>
            <consortium name="NISC Comparative Sequencing Program"/>
            <person name="Wegmann U."/>
            <person name="Louis P."/>
            <person name="Goesmann A."/>
            <person name="Henrissat B."/>
            <person name="Duncan S.H."/>
            <person name="Flint H.J."/>
        </authorList>
    </citation>
    <scope>NUCLEOTIDE SEQUENCE</scope>
    <source>
        <strain evidence="1">KCTC 62575</strain>
    </source>
</reference>
<dbReference type="Proteomes" id="UP000240957">
    <property type="component" value="Unassembled WGS sequence"/>
</dbReference>
<sequence>MLVTIQGLDQGAIEVKLDVLPREGEYLKIVYGADAEVEGEVASINHYINQHADEHKVTIALKPIN</sequence>
<gene>
    <name evidence="1" type="ORF">ACFODO_02720</name>
    <name evidence="2" type="ORF">C9E89_001540</name>
</gene>
<dbReference type="OrthoDB" id="6694305at2"/>
<dbReference type="EMBL" id="JBHRSF010000005">
    <property type="protein sequence ID" value="MFC2994201.1"/>
    <property type="molecule type" value="Genomic_DNA"/>
</dbReference>
<proteinExistence type="predicted"/>
<keyword evidence="4" id="KW-1185">Reference proteome</keyword>
<evidence type="ECO:0000313" key="4">
    <source>
        <dbReference type="Proteomes" id="UP001595455"/>
    </source>
</evidence>
<comment type="caution">
    <text evidence="2">The sequence shown here is derived from an EMBL/GenBank/DDBJ whole genome shotgun (WGS) entry which is preliminary data.</text>
</comment>
<reference evidence="1" key="4">
    <citation type="submission" date="2024-09" db="EMBL/GenBank/DDBJ databases">
        <authorList>
            <person name="Sun Q."/>
            <person name="Mori K."/>
        </authorList>
    </citation>
    <scope>NUCLEOTIDE SEQUENCE</scope>
    <source>
        <strain evidence="1">KCTC 62575</strain>
    </source>
</reference>
<dbReference type="RefSeq" id="WP_107006687.1">
    <property type="nucleotide sequence ID" value="NZ_JAVIDQ010000003.1"/>
</dbReference>
<name>A0A371YUD7_9GAMM</name>
<reference evidence="4" key="3">
    <citation type="journal article" date="2019" name="Int. J. Syst. Evol. Microbiol.">
        <title>The Global Catalogue of Microorganisms (GCM) 10K type strain sequencing project: providing services to taxonomists for standard genome sequencing and annotation.</title>
        <authorList>
            <consortium name="The Broad Institute Genomics Platform"/>
            <consortium name="The Broad Institute Genome Sequencing Center for Infectious Disease"/>
            <person name="Wu L."/>
            <person name="Ma J."/>
        </authorList>
    </citation>
    <scope>NUCLEOTIDE SEQUENCE [LARGE SCALE GENOMIC DNA]</scope>
    <source>
        <strain evidence="4">KCTC 62575</strain>
    </source>
</reference>
<reference evidence="2 3" key="2">
    <citation type="submission" date="2018-08" db="EMBL/GenBank/DDBJ databases">
        <title>The draft genome of Acinetobacter sichuanensis strain WCHAc060041.</title>
        <authorList>
            <person name="Qin J."/>
            <person name="Feng Y."/>
            <person name="Zong Z."/>
        </authorList>
    </citation>
    <scope>NUCLEOTIDE SEQUENCE [LARGE SCALE GENOMIC DNA]</scope>
    <source>
        <strain evidence="2 3">WCHAc060041</strain>
    </source>
</reference>
<protein>
    <submittedName>
        <fullName evidence="2">Uncharacterized protein</fullName>
    </submittedName>
</protein>
<evidence type="ECO:0000313" key="3">
    <source>
        <dbReference type="Proteomes" id="UP000240957"/>
    </source>
</evidence>
<accession>A0A371YUD7</accession>
<dbReference type="AlphaFoldDB" id="A0A371YUD7"/>
<dbReference type="Proteomes" id="UP001595455">
    <property type="component" value="Unassembled WGS sequence"/>
</dbReference>
<evidence type="ECO:0000313" key="2">
    <source>
        <dbReference type="EMBL" id="RFC85086.1"/>
    </source>
</evidence>
<dbReference type="EMBL" id="PYIX02000002">
    <property type="protein sequence ID" value="RFC85086.1"/>
    <property type="molecule type" value="Genomic_DNA"/>
</dbReference>